<dbReference type="EMBL" id="CACVAU010000035">
    <property type="protein sequence ID" value="CAA6810558.1"/>
    <property type="molecule type" value="Genomic_DNA"/>
</dbReference>
<proteinExistence type="predicted"/>
<sequence length="567" mass="66382">MKKNILGILLFTFFVGCSHNHQINIGDIALKENHTFDFKHQEYYMSFTQEYYDNKLYPLSSYCNEQRTYLADDKFSTEMYLKVVNERTKQSRVGKYPIWFLLNDDASNISCVRKSTNFINSKPFIVNSSDGLLLKLLQKNEAKTGVPVQELSILIDFVSLLVPRTANFLLKANNIIKDPITQNYLTLMDESFEHGDLDGTKSRAFKSNVSSIKIKLYVPSKENVKRELGYLLVKPKYRTTLSTVNQMNGIPNFRFIYNSSDPQIEDLMQYELKDRRVPIKVLVDNFRQVSSEHLMEALVSLNTQLKNNFTAFDRALVLSLALRQSDFYKAFKQSIESRDIQNIRKYVHYLKNKQNPLEHLMQELKETKCEYYVLMDRADKLVRNANTLTQQQEAELARIQDERLVHQIEMQGIENFLSPVFTWKYMPEMFSKNIEIAKTTGEKLSVEALTVLYDRASNVTDYGCYVALQKPIQIQLKSVQQKRQLSIQNYLIHPNYSRGTKYDYMALSVNKHHKVDTIFYKLDKKKNLKINKILIDSSNLFINKKRIKEILKTKKVQSCSENIRRLF</sequence>
<gene>
    <name evidence="1" type="ORF">HELGO_WM14499</name>
</gene>
<protein>
    <recommendedName>
        <fullName evidence="2">Lipoprotein</fullName>
    </recommendedName>
</protein>
<evidence type="ECO:0008006" key="2">
    <source>
        <dbReference type="Google" id="ProtNLM"/>
    </source>
</evidence>
<accession>A0A6S6SK69</accession>
<dbReference type="AlphaFoldDB" id="A0A6S6SK69"/>
<dbReference type="PROSITE" id="PS51257">
    <property type="entry name" value="PROKAR_LIPOPROTEIN"/>
    <property type="match status" value="1"/>
</dbReference>
<name>A0A6S6SK69_9BACT</name>
<evidence type="ECO:0000313" key="1">
    <source>
        <dbReference type="EMBL" id="CAA6810558.1"/>
    </source>
</evidence>
<organism evidence="1">
    <name type="scientific">uncultured Sulfurovum sp</name>
    <dbReference type="NCBI Taxonomy" id="269237"/>
    <lineage>
        <taxon>Bacteria</taxon>
        <taxon>Pseudomonadati</taxon>
        <taxon>Campylobacterota</taxon>
        <taxon>Epsilonproteobacteria</taxon>
        <taxon>Campylobacterales</taxon>
        <taxon>Sulfurovaceae</taxon>
        <taxon>Sulfurovum</taxon>
        <taxon>environmental samples</taxon>
    </lineage>
</organism>
<reference evidence="1" key="1">
    <citation type="submission" date="2020-01" db="EMBL/GenBank/DDBJ databases">
        <authorList>
            <person name="Meier V. D."/>
            <person name="Meier V D."/>
        </authorList>
    </citation>
    <scope>NUCLEOTIDE SEQUENCE</scope>
    <source>
        <strain evidence="1">HLG_WM_MAG_05</strain>
    </source>
</reference>